<keyword evidence="1" id="KW-0732">Signal</keyword>
<dbReference type="AlphaFoldDB" id="A0A6B0URN3"/>
<name>A0A6B0URN3_IXORI</name>
<proteinExistence type="predicted"/>
<feature type="signal peptide" evidence="1">
    <location>
        <begin position="1"/>
        <end position="35"/>
    </location>
</feature>
<feature type="chain" id="PRO_5025680165" evidence="1">
    <location>
        <begin position="36"/>
        <end position="130"/>
    </location>
</feature>
<evidence type="ECO:0000313" key="2">
    <source>
        <dbReference type="EMBL" id="MXU92174.1"/>
    </source>
</evidence>
<evidence type="ECO:0000256" key="1">
    <source>
        <dbReference type="SAM" id="SignalP"/>
    </source>
</evidence>
<reference evidence="2" key="1">
    <citation type="submission" date="2019-12" db="EMBL/GenBank/DDBJ databases">
        <title>An insight into the sialome of adult female Ixodes ricinus ticks feeding for 6 days.</title>
        <authorList>
            <person name="Perner J."/>
            <person name="Ribeiro J.M.C."/>
        </authorList>
    </citation>
    <scope>NUCLEOTIDE SEQUENCE</scope>
    <source>
        <strain evidence="2">Semi-engorged</strain>
        <tissue evidence="2">Salivary glands</tissue>
    </source>
</reference>
<accession>A0A6B0URN3</accession>
<protein>
    <submittedName>
        <fullName evidence="2">Putative secreted protein</fullName>
    </submittedName>
</protein>
<sequence>MIASRGVFSLGLFSGTTSFSLNVAVFSAAASTVAASEPAECSKSPVVSWSFAVRVSAGAVTTKGSFSPSGFPSHSLLAITFEVADATDACVEGAAACSASCSSITSSFVFSSGWRPPATRAWDRTQSWRS</sequence>
<organism evidence="2">
    <name type="scientific">Ixodes ricinus</name>
    <name type="common">Common tick</name>
    <name type="synonym">Acarus ricinus</name>
    <dbReference type="NCBI Taxonomy" id="34613"/>
    <lineage>
        <taxon>Eukaryota</taxon>
        <taxon>Metazoa</taxon>
        <taxon>Ecdysozoa</taxon>
        <taxon>Arthropoda</taxon>
        <taxon>Chelicerata</taxon>
        <taxon>Arachnida</taxon>
        <taxon>Acari</taxon>
        <taxon>Parasitiformes</taxon>
        <taxon>Ixodida</taxon>
        <taxon>Ixodoidea</taxon>
        <taxon>Ixodidae</taxon>
        <taxon>Ixodinae</taxon>
        <taxon>Ixodes</taxon>
    </lineage>
</organism>
<dbReference type="EMBL" id="GIFC01010091">
    <property type="protein sequence ID" value="MXU92174.1"/>
    <property type="molecule type" value="Transcribed_RNA"/>
</dbReference>